<feature type="transmembrane region" description="Helical" evidence="11">
    <location>
        <begin position="252"/>
        <end position="271"/>
    </location>
</feature>
<evidence type="ECO:0000256" key="9">
    <source>
        <dbReference type="ARBA" id="ARBA00023568"/>
    </source>
</evidence>
<evidence type="ECO:0000256" key="6">
    <source>
        <dbReference type="ARBA" id="ARBA00022989"/>
    </source>
</evidence>
<evidence type="ECO:0000313" key="13">
    <source>
        <dbReference type="Proteomes" id="UP000077115"/>
    </source>
</evidence>
<evidence type="ECO:0000256" key="10">
    <source>
        <dbReference type="PIRNR" id="PIRNR000439"/>
    </source>
</evidence>
<evidence type="ECO:0000256" key="8">
    <source>
        <dbReference type="ARBA" id="ARBA00023315"/>
    </source>
</evidence>
<feature type="transmembrane region" description="Helical" evidence="11">
    <location>
        <begin position="462"/>
        <end position="485"/>
    </location>
</feature>
<proteinExistence type="inferred from homology"/>
<comment type="similarity">
    <text evidence="2 10">Belongs to the membrane-bound acyltransferase family. Sterol o-acyltransferase subfamily.</text>
</comment>
<keyword evidence="8 10" id="KW-0012">Acyltransferase</keyword>
<feature type="transmembrane region" description="Helical" evidence="11">
    <location>
        <begin position="218"/>
        <end position="240"/>
    </location>
</feature>
<sequence>MTSIEDQVVESADSKILVKKSVVTTEPELVVQADGSSKYIRRIITTTTTTTAKNKATELNASTTTASSSEVSALTSTLESKSENVTSNVTETEAEMLKVSASSESQAMDIKKAFIAESSSVGDEKNVSQSVNTVKHIVQDTKETMAAECSSSTDKKELSVKKSTMEVATEIYQKLATFIYSLTDKSSSSSVVKPPPVPLKKSTLLDVDRLELINSNLVGIYIIAQVCLVTFMICSCHAHYMRVGTLFDPVVYNIVFINIQSLFLAEFRLLLSTLPTLFIQQALASEFIPESASCAVLGVWESTWLVYWVALVSTSHFAWPQRVVLAVHVIILLMKQHSFMVTNNKIRQSHLKDGSPPSYESTAKVLDSDVAQTAASTSTNAEKDDRMFFLRNFTILHYGYWLAVPSLVYQTSFPQMPAFRPIHFAYYTAWTLISALGLYITLDHLIYPVMRDISINGFYHTFVYLIPGTIMYVFLVFLTVFEYALNAMAELTLLDERDFYDDWWNSLGYESFSRKWSTVVYRFLHKHVFLELKEYFNLSRPAAMFFTFTVSATLNELILFMVTGTFRTDYFRMITLQSLYIWTDYVMPPAKKSFGITGFWGGYFFGPPFIIIAYSRYFFEQN</sequence>
<evidence type="ECO:0000256" key="5">
    <source>
        <dbReference type="ARBA" id="ARBA00022824"/>
    </source>
</evidence>
<dbReference type="VEuPathDB" id="FungiDB:BDEG_22907"/>
<dbReference type="eggNOG" id="KOG0380">
    <property type="taxonomic scope" value="Eukaryota"/>
</dbReference>
<protein>
    <recommendedName>
        <fullName evidence="10">O-acyltransferase</fullName>
    </recommendedName>
</protein>
<accession>A0A177WFX2</accession>
<dbReference type="GO" id="GO:0034737">
    <property type="term" value="F:ergosterol O-acyltransferase activity"/>
    <property type="evidence" value="ECO:0007669"/>
    <property type="project" value="TreeGrafter"/>
</dbReference>
<dbReference type="GO" id="GO:0005789">
    <property type="term" value="C:endoplasmic reticulum membrane"/>
    <property type="evidence" value="ECO:0007669"/>
    <property type="project" value="UniProtKB-SubCell"/>
</dbReference>
<keyword evidence="6 11" id="KW-1133">Transmembrane helix</keyword>
<gene>
    <name evidence="12" type="ORF">BDEG_22907</name>
</gene>
<dbReference type="EMBL" id="DS022302">
    <property type="protein sequence ID" value="OAJ39028.1"/>
    <property type="molecule type" value="Genomic_DNA"/>
</dbReference>
<organism evidence="12 13">
    <name type="scientific">Batrachochytrium dendrobatidis (strain JEL423)</name>
    <dbReference type="NCBI Taxonomy" id="403673"/>
    <lineage>
        <taxon>Eukaryota</taxon>
        <taxon>Fungi</taxon>
        <taxon>Fungi incertae sedis</taxon>
        <taxon>Chytridiomycota</taxon>
        <taxon>Chytridiomycota incertae sedis</taxon>
        <taxon>Chytridiomycetes</taxon>
        <taxon>Rhizophydiales</taxon>
        <taxon>Rhizophydiales incertae sedis</taxon>
        <taxon>Batrachochytrium</taxon>
    </lineage>
</organism>
<dbReference type="STRING" id="403673.A0A177WFX2"/>
<dbReference type="GO" id="GO:0008204">
    <property type="term" value="P:ergosterol metabolic process"/>
    <property type="evidence" value="ECO:0007669"/>
    <property type="project" value="TreeGrafter"/>
</dbReference>
<dbReference type="AlphaFoldDB" id="A0A177WFX2"/>
<name>A0A177WFX2_BATDL</name>
<feature type="transmembrane region" description="Helical" evidence="11">
    <location>
        <begin position="542"/>
        <end position="563"/>
    </location>
</feature>
<keyword evidence="3 10" id="KW-0808">Transferase</keyword>
<dbReference type="Proteomes" id="UP000077115">
    <property type="component" value="Unassembled WGS sequence"/>
</dbReference>
<dbReference type="PIRSF" id="PIRSF000439">
    <property type="entry name" value="Oat_ACAT_DAG_ARE"/>
    <property type="match status" value="1"/>
</dbReference>
<dbReference type="Pfam" id="PF03062">
    <property type="entry name" value="MBOAT"/>
    <property type="match status" value="1"/>
</dbReference>
<comment type="subcellular location">
    <subcellularLocation>
        <location evidence="1 10">Endoplasmic reticulum membrane</location>
        <topology evidence="1 10">Multi-pass membrane protein</topology>
    </subcellularLocation>
</comment>
<evidence type="ECO:0000256" key="1">
    <source>
        <dbReference type="ARBA" id="ARBA00004477"/>
    </source>
</evidence>
<keyword evidence="5 10" id="KW-0256">Endoplasmic reticulum</keyword>
<reference evidence="12 13" key="1">
    <citation type="submission" date="2006-10" db="EMBL/GenBank/DDBJ databases">
        <title>The Genome Sequence of Batrachochytrium dendrobatidis JEL423.</title>
        <authorList>
            <consortium name="The Broad Institute Genome Sequencing Platform"/>
            <person name="Birren B."/>
            <person name="Lander E."/>
            <person name="Galagan J."/>
            <person name="Cuomo C."/>
            <person name="Devon K."/>
            <person name="Jaffe D."/>
            <person name="Butler J."/>
            <person name="Alvarez P."/>
            <person name="Gnerre S."/>
            <person name="Grabherr M."/>
            <person name="Kleber M."/>
            <person name="Mauceli E."/>
            <person name="Brockman W."/>
            <person name="Young S."/>
            <person name="LaButti K."/>
            <person name="Sykes S."/>
            <person name="DeCaprio D."/>
            <person name="Crawford M."/>
            <person name="Koehrsen M."/>
            <person name="Engels R."/>
            <person name="Montgomery P."/>
            <person name="Pearson M."/>
            <person name="Howarth C."/>
            <person name="Larson L."/>
            <person name="White J."/>
            <person name="O'Leary S."/>
            <person name="Kodira C."/>
            <person name="Zeng Q."/>
            <person name="Yandava C."/>
            <person name="Alvarado L."/>
            <person name="Longcore J."/>
            <person name="James T."/>
        </authorList>
    </citation>
    <scope>NUCLEOTIDE SEQUENCE [LARGE SCALE GENOMIC DNA]</scope>
    <source>
        <strain evidence="12 13">JEL423</strain>
    </source>
</reference>
<feature type="transmembrane region" description="Helical" evidence="11">
    <location>
        <begin position="599"/>
        <end position="619"/>
    </location>
</feature>
<feature type="transmembrane region" description="Helical" evidence="11">
    <location>
        <begin position="388"/>
        <end position="404"/>
    </location>
</feature>
<dbReference type="InterPro" id="IPR014371">
    <property type="entry name" value="Oat_ACAT_DAG_ARE"/>
</dbReference>
<dbReference type="InterPro" id="IPR004299">
    <property type="entry name" value="MBOAT_fam"/>
</dbReference>
<evidence type="ECO:0000256" key="11">
    <source>
        <dbReference type="SAM" id="Phobius"/>
    </source>
</evidence>
<dbReference type="OrthoDB" id="10039049at2759"/>
<comment type="function">
    <text evidence="9">Sterol O-acyltransferase that catalyzes the formation of stery esters.</text>
</comment>
<keyword evidence="7 10" id="KW-0472">Membrane</keyword>
<evidence type="ECO:0000256" key="2">
    <source>
        <dbReference type="ARBA" id="ARBA00009010"/>
    </source>
</evidence>
<dbReference type="PANTHER" id="PTHR10408:SF9">
    <property type="entry name" value="STEROL O-ACYLTRANSFERASE 2-RELATED"/>
    <property type="match status" value="1"/>
</dbReference>
<evidence type="ECO:0000256" key="4">
    <source>
        <dbReference type="ARBA" id="ARBA00022692"/>
    </source>
</evidence>
<keyword evidence="4 11" id="KW-0812">Transmembrane</keyword>
<evidence type="ECO:0000313" key="12">
    <source>
        <dbReference type="EMBL" id="OAJ39028.1"/>
    </source>
</evidence>
<dbReference type="PANTHER" id="PTHR10408">
    <property type="entry name" value="STEROL O-ACYLTRANSFERASE"/>
    <property type="match status" value="1"/>
</dbReference>
<evidence type="ECO:0000256" key="3">
    <source>
        <dbReference type="ARBA" id="ARBA00022679"/>
    </source>
</evidence>
<evidence type="ECO:0000256" key="7">
    <source>
        <dbReference type="ARBA" id="ARBA00023136"/>
    </source>
</evidence>
<feature type="transmembrane region" description="Helical" evidence="11">
    <location>
        <begin position="424"/>
        <end position="442"/>
    </location>
</feature>
<reference evidence="12 13" key="2">
    <citation type="submission" date="2016-05" db="EMBL/GenBank/DDBJ databases">
        <title>Lineage-specific infection strategies underlie the spectrum of fungal disease in amphibians.</title>
        <authorList>
            <person name="Cuomo C.A."/>
            <person name="Farrer R.A."/>
            <person name="James T."/>
            <person name="Longcore J."/>
            <person name="Birren B."/>
        </authorList>
    </citation>
    <scope>NUCLEOTIDE SEQUENCE [LARGE SCALE GENOMIC DNA]</scope>
    <source>
        <strain evidence="12 13">JEL423</strain>
    </source>
</reference>